<dbReference type="RefSeq" id="WP_014183124.1">
    <property type="nucleotide sequence ID" value="NC_016584.1"/>
</dbReference>
<dbReference type="OrthoDB" id="9792989at2"/>
<dbReference type="STRING" id="768706.Desor_0598"/>
<keyword evidence="2" id="KW-1185">Reference proteome</keyword>
<dbReference type="Proteomes" id="UP000006346">
    <property type="component" value="Chromosome"/>
</dbReference>
<reference evidence="1 2" key="2">
    <citation type="journal article" date="2012" name="J. Bacteriol.">
        <title>Complete genome sequences of Desulfosporosinus orientis DSM765T, Desulfosporosinus youngiae DSM17734T, Desulfosporosinus meridiei DSM13257T, and Desulfosporosinus acidiphilus DSM22704T.</title>
        <authorList>
            <person name="Pester M."/>
            <person name="Brambilla E."/>
            <person name="Alazard D."/>
            <person name="Rattei T."/>
            <person name="Weinmaier T."/>
            <person name="Han J."/>
            <person name="Lucas S."/>
            <person name="Lapidus A."/>
            <person name="Cheng J.F."/>
            <person name="Goodwin L."/>
            <person name="Pitluck S."/>
            <person name="Peters L."/>
            <person name="Ovchinnikova G."/>
            <person name="Teshima H."/>
            <person name="Detter J.C."/>
            <person name="Han C.S."/>
            <person name="Tapia R."/>
            <person name="Land M.L."/>
            <person name="Hauser L."/>
            <person name="Kyrpides N.C."/>
            <person name="Ivanova N.N."/>
            <person name="Pagani I."/>
            <person name="Huntmann M."/>
            <person name="Wei C.L."/>
            <person name="Davenport K.W."/>
            <person name="Daligault H."/>
            <person name="Chain P.S."/>
            <person name="Chen A."/>
            <person name="Mavromatis K."/>
            <person name="Markowitz V."/>
            <person name="Szeto E."/>
            <person name="Mikhailova N."/>
            <person name="Pati A."/>
            <person name="Wagner M."/>
            <person name="Woyke T."/>
            <person name="Ollivier B."/>
            <person name="Klenk H.P."/>
            <person name="Spring S."/>
            <person name="Loy A."/>
        </authorList>
    </citation>
    <scope>NUCLEOTIDE SEQUENCE [LARGE SCALE GENOMIC DNA]</scope>
    <source>
        <strain evidence="2">ATCC 19365 / DSM 765 / NCIMB 8382 / VKM B-1628</strain>
    </source>
</reference>
<name>G7WCH7_DESOD</name>
<evidence type="ECO:0000313" key="1">
    <source>
        <dbReference type="EMBL" id="AET66299.1"/>
    </source>
</evidence>
<organism evidence="1 2">
    <name type="scientific">Desulfosporosinus orientis (strain ATCC 19365 / DSM 765 / NCIMB 8382 / VKM B-1628 / Singapore I)</name>
    <name type="common">Desulfotomaculum orientis</name>
    <dbReference type="NCBI Taxonomy" id="768706"/>
    <lineage>
        <taxon>Bacteria</taxon>
        <taxon>Bacillati</taxon>
        <taxon>Bacillota</taxon>
        <taxon>Clostridia</taxon>
        <taxon>Eubacteriales</taxon>
        <taxon>Desulfitobacteriaceae</taxon>
        <taxon>Desulfosporosinus</taxon>
    </lineage>
</organism>
<dbReference type="EMBL" id="CP003108">
    <property type="protein sequence ID" value="AET66299.1"/>
    <property type="molecule type" value="Genomic_DNA"/>
</dbReference>
<evidence type="ECO:0000313" key="2">
    <source>
        <dbReference type="Proteomes" id="UP000006346"/>
    </source>
</evidence>
<reference evidence="2" key="1">
    <citation type="submission" date="2011-11" db="EMBL/GenBank/DDBJ databases">
        <title>Complete sequence of Desulfosporosinus orientis DSM 765.</title>
        <authorList>
            <person name="Lucas S."/>
            <person name="Han J."/>
            <person name="Lapidus A."/>
            <person name="Cheng J.-F."/>
            <person name="Goodwin L."/>
            <person name="Pitluck S."/>
            <person name="Peters L."/>
            <person name="Ovchinnikova G."/>
            <person name="Teshima H."/>
            <person name="Detter J.C."/>
            <person name="Han C."/>
            <person name="Tapia R."/>
            <person name="Land M."/>
            <person name="Hauser L."/>
            <person name="Kyrpides N."/>
            <person name="Ivanova N."/>
            <person name="Pagani I."/>
            <person name="Pester M."/>
            <person name="Spring S."/>
            <person name="Ollivier B."/>
            <person name="Rattei T."/>
            <person name="Klenk H.-P."/>
            <person name="Wagner M."/>
            <person name="Loy A."/>
            <person name="Woyke T."/>
        </authorList>
    </citation>
    <scope>NUCLEOTIDE SEQUENCE [LARGE SCALE GENOMIC DNA]</scope>
    <source>
        <strain evidence="2">ATCC 19365 / DSM 765 / NCIMB 8382 / VKM B-1628</strain>
    </source>
</reference>
<dbReference type="SUPFAM" id="SSF53335">
    <property type="entry name" value="S-adenosyl-L-methionine-dependent methyltransferases"/>
    <property type="match status" value="1"/>
</dbReference>
<keyword evidence="1" id="KW-0489">Methyltransferase</keyword>
<dbReference type="PATRIC" id="fig|768706.3.peg.570"/>
<protein>
    <submittedName>
        <fullName evidence="1">Putative S-adenosylmethionine-dependent methyltransferase involved in cell envelope biogenesis</fullName>
    </submittedName>
</protein>
<dbReference type="KEGG" id="dor:Desor_0598"/>
<dbReference type="InterPro" id="IPR029063">
    <property type="entry name" value="SAM-dependent_MTases_sf"/>
</dbReference>
<dbReference type="CDD" id="cd02440">
    <property type="entry name" value="AdoMet_MTases"/>
    <property type="match status" value="1"/>
</dbReference>
<dbReference type="PANTHER" id="PTHR35276">
    <property type="entry name" value="S-ADENOSYL-L-METHIONINE-DEPENDENT METHYLTRANSFERASES SUPERFAMILY PROTEIN"/>
    <property type="match status" value="1"/>
</dbReference>
<keyword evidence="1" id="KW-0808">Transferase</keyword>
<sequence length="191" mass="21569">MKNSISNVVEIAKKICQRKLSKGDIAVDCTMGNGNDTALLCSLVGEEGRVYAFDIQEQALLNTKKRLEGLNFLERATLILDGHEKIDRYIKDKVQLIIFNLGYLPRGNHEITTRSETTIEAIGKCLELLRPNGVILLIIYPGHENGKLEKVDIHEFTSALNQKEFNVVQVCFTNQINNPPELIYIERVKSN</sequence>
<accession>G7WCH7</accession>
<dbReference type="GO" id="GO:0032259">
    <property type="term" value="P:methylation"/>
    <property type="evidence" value="ECO:0007669"/>
    <property type="project" value="UniProtKB-KW"/>
</dbReference>
<dbReference type="AlphaFoldDB" id="G7WCH7"/>
<gene>
    <name evidence="1" type="ordered locus">Desor_0598</name>
</gene>
<dbReference type="GO" id="GO:0008168">
    <property type="term" value="F:methyltransferase activity"/>
    <property type="evidence" value="ECO:0007669"/>
    <property type="project" value="UniProtKB-KW"/>
</dbReference>
<dbReference type="InterPro" id="IPR010719">
    <property type="entry name" value="MnmM_MeTrfase"/>
</dbReference>
<dbReference type="eggNOG" id="COG4123">
    <property type="taxonomic scope" value="Bacteria"/>
</dbReference>
<dbReference type="HOGENOM" id="CLU_079190_1_0_9"/>
<proteinExistence type="predicted"/>
<dbReference type="Gene3D" id="3.40.50.150">
    <property type="entry name" value="Vaccinia Virus protein VP39"/>
    <property type="match status" value="1"/>
</dbReference>
<dbReference type="Pfam" id="PF06962">
    <property type="entry name" value="rRNA_methylase"/>
    <property type="match status" value="1"/>
</dbReference>
<dbReference type="PANTHER" id="PTHR35276:SF1">
    <property type="entry name" value="TRNA (MNM(5)S(2)U34)-METHYLTRANSFERASE, CHLOROPLASTIC"/>
    <property type="match status" value="1"/>
</dbReference>